<sequence>MKKLVSIIIPIYNAEDYIEDCLNSILKQGIKEIEVLLINDGSTDNSERICLQYCKKFNIFSYFYKTNTGVSDTRNFGISKAVGKFICFIDSDDILSDNYLSDFIIAAEINPDSELLCCDYIKFVDFEDIKMNNDCSSVLRSSQLDQGEKYDVLFNKYGGYLWNKIFKKELIERNELKFCTDLYMCEDMIFIFEYLQHINQVTLISKKNYYYRLHNVSSGKNKANPKWFSVLDACEKLLLGRECFNTNQVKDFAYFYNYMVCKSKYRLRYISQEKESLKGKVRKSQNNARTLRSYLTLFQKIKIYLYGTFYFPIFLIKRD</sequence>
<proteinExistence type="predicted"/>
<reference evidence="2" key="1">
    <citation type="journal article" date="2013" name="Appl. Environ. Microbiol.">
        <title>Genetic analysis of capsular polysaccharide synthesis gene clusters from all serotypes of Streptococcus suis: potential mechanisms for generation of capsular variation.</title>
        <authorList>
            <person name="Okura M."/>
            <person name="Takamatsu D."/>
            <person name="Maruyama F."/>
            <person name="Nozawa T."/>
            <person name="Nakagawa I."/>
            <person name="Osaki M."/>
            <person name="Sekizaki T."/>
            <person name="Gottschalk M."/>
            <person name="Kumagai Y."/>
            <person name="Hamada S."/>
        </authorList>
    </citation>
    <scope>NUCLEOTIDE SEQUENCE</scope>
    <source>
        <strain evidence="2">EA1172.91</strain>
    </source>
</reference>
<dbReference type="PANTHER" id="PTHR22916:SF3">
    <property type="entry name" value="UDP-GLCNAC:BETAGAL BETA-1,3-N-ACETYLGLUCOSAMINYLTRANSFERASE-LIKE PROTEIN 1"/>
    <property type="match status" value="1"/>
</dbReference>
<evidence type="ECO:0000313" key="2">
    <source>
        <dbReference type="EMBL" id="BAM95107.1"/>
    </source>
</evidence>
<dbReference type="GO" id="GO:0016758">
    <property type="term" value="F:hexosyltransferase activity"/>
    <property type="evidence" value="ECO:0007669"/>
    <property type="project" value="UniProtKB-ARBA"/>
</dbReference>
<dbReference type="EMBL" id="AB737836">
    <property type="protein sequence ID" value="BAM95107.1"/>
    <property type="molecule type" value="Genomic_DNA"/>
</dbReference>
<dbReference type="InterPro" id="IPR029044">
    <property type="entry name" value="Nucleotide-diphossugar_trans"/>
</dbReference>
<dbReference type="AlphaFoldDB" id="M1VPC9"/>
<accession>M1VPC9</accession>
<feature type="domain" description="Glycosyltransferase 2-like" evidence="1">
    <location>
        <begin position="6"/>
        <end position="134"/>
    </location>
</feature>
<dbReference type="CDD" id="cd00761">
    <property type="entry name" value="Glyco_tranf_GTA_type"/>
    <property type="match status" value="1"/>
</dbReference>
<keyword evidence="2" id="KW-0808">Transferase</keyword>
<dbReference type="SUPFAM" id="SSF53448">
    <property type="entry name" value="Nucleotide-diphospho-sugar transferases"/>
    <property type="match status" value="1"/>
</dbReference>
<dbReference type="InterPro" id="IPR001173">
    <property type="entry name" value="Glyco_trans_2-like"/>
</dbReference>
<dbReference type="Gene3D" id="3.90.550.10">
    <property type="entry name" value="Spore Coat Polysaccharide Biosynthesis Protein SpsA, Chain A"/>
    <property type="match status" value="1"/>
</dbReference>
<evidence type="ECO:0000259" key="1">
    <source>
        <dbReference type="Pfam" id="PF00535"/>
    </source>
</evidence>
<name>M1VPC9_STRSU</name>
<protein>
    <submittedName>
        <fullName evidence="2">Putative glycosyltransferase</fullName>
    </submittedName>
</protein>
<organism evidence="2">
    <name type="scientific">Streptococcus suis</name>
    <dbReference type="NCBI Taxonomy" id="1307"/>
    <lineage>
        <taxon>Bacteria</taxon>
        <taxon>Bacillati</taxon>
        <taxon>Bacillota</taxon>
        <taxon>Bacilli</taxon>
        <taxon>Lactobacillales</taxon>
        <taxon>Streptococcaceae</taxon>
        <taxon>Streptococcus</taxon>
    </lineage>
</organism>
<dbReference type="PANTHER" id="PTHR22916">
    <property type="entry name" value="GLYCOSYLTRANSFERASE"/>
    <property type="match status" value="1"/>
</dbReference>
<dbReference type="Pfam" id="PF00535">
    <property type="entry name" value="Glycos_transf_2"/>
    <property type="match status" value="1"/>
</dbReference>
<gene>
    <name evidence="2" type="primary">cps32I</name>
</gene>